<dbReference type="EMBL" id="CP059084">
    <property type="protein sequence ID" value="QTC47207.1"/>
    <property type="molecule type" value="Genomic_DNA"/>
</dbReference>
<proteinExistence type="predicted"/>
<dbReference type="AlphaFoldDB" id="A0A8A4KAJ6"/>
<protein>
    <submittedName>
        <fullName evidence="2">Uncharacterized protein</fullName>
    </submittedName>
</protein>
<sequence length="59" mass="6507">MAREKAGWHAAPGVIYLHPLPKDDEPPDHRDTTNAIDTKAAGQQKPQVPDRNPPHSFSV</sequence>
<feature type="compositionally biased region" description="Basic and acidic residues" evidence="1">
    <location>
        <begin position="20"/>
        <end position="32"/>
    </location>
</feature>
<feature type="region of interest" description="Disordered" evidence="1">
    <location>
        <begin position="1"/>
        <end position="59"/>
    </location>
</feature>
<reference evidence="2" key="1">
    <citation type="submission" date="2020-07" db="EMBL/GenBank/DDBJ databases">
        <title>Genome Sequences for Panteoa spp. that cause Center Rot in Onions.</title>
        <authorList>
            <person name="Asselin J.A."/>
            <person name="Helmann T."/>
            <person name="Beer S."/>
            <person name="Stodghill P."/>
        </authorList>
    </citation>
    <scope>NUCLEOTIDE SEQUENCE</scope>
    <source>
        <strain evidence="2">OC5a</strain>
    </source>
</reference>
<dbReference type="Proteomes" id="UP000663901">
    <property type="component" value="Chromosome"/>
</dbReference>
<name>A0A8A4KAJ6_PANAN</name>
<evidence type="ECO:0000256" key="1">
    <source>
        <dbReference type="SAM" id="MobiDB-lite"/>
    </source>
</evidence>
<accession>A0A8A4KAJ6</accession>
<evidence type="ECO:0000313" key="2">
    <source>
        <dbReference type="EMBL" id="QTC47207.1"/>
    </source>
</evidence>
<dbReference type="RefSeq" id="WP_072137105.1">
    <property type="nucleotide sequence ID" value="NZ_CP059084.1"/>
</dbReference>
<evidence type="ECO:0000313" key="3">
    <source>
        <dbReference type="Proteomes" id="UP000663901"/>
    </source>
</evidence>
<organism evidence="2 3">
    <name type="scientific">Pantoea ananas</name>
    <name type="common">Erwinia uredovora</name>
    <dbReference type="NCBI Taxonomy" id="553"/>
    <lineage>
        <taxon>Bacteria</taxon>
        <taxon>Pseudomonadati</taxon>
        <taxon>Pseudomonadota</taxon>
        <taxon>Gammaproteobacteria</taxon>
        <taxon>Enterobacterales</taxon>
        <taxon>Erwiniaceae</taxon>
        <taxon>Pantoea</taxon>
    </lineage>
</organism>
<gene>
    <name evidence="2" type="ORF">H0Z12_06460</name>
</gene>